<dbReference type="InterPro" id="IPR013498">
    <property type="entry name" value="Topo_IA_Znf"/>
</dbReference>
<keyword evidence="9 10" id="KW-0413">Isomerase</keyword>
<dbReference type="Gene3D" id="3.30.65.10">
    <property type="entry name" value="Bacterial Topoisomerase I, domain 1"/>
    <property type="match status" value="3"/>
</dbReference>
<feature type="site" description="Interaction with DNA" evidence="10">
    <location>
        <position position="318"/>
    </location>
</feature>
<evidence type="ECO:0000256" key="2">
    <source>
        <dbReference type="ARBA" id="ARBA00009446"/>
    </source>
</evidence>
<dbReference type="Gene3D" id="2.70.20.10">
    <property type="entry name" value="Topoisomerase I, domain 3"/>
    <property type="match status" value="1"/>
</dbReference>
<feature type="site" description="Interaction with DNA" evidence="10">
    <location>
        <position position="33"/>
    </location>
</feature>
<dbReference type="Pfam" id="PF01396">
    <property type="entry name" value="Zn_ribbon_Top1"/>
    <property type="match status" value="3"/>
</dbReference>
<evidence type="ECO:0000256" key="9">
    <source>
        <dbReference type="ARBA" id="ARBA00023235"/>
    </source>
</evidence>
<dbReference type="InterPro" id="IPR023405">
    <property type="entry name" value="Topo_IA_core_domain"/>
</dbReference>
<dbReference type="InterPro" id="IPR023406">
    <property type="entry name" value="Topo_IA_AS"/>
</dbReference>
<evidence type="ECO:0000256" key="3">
    <source>
        <dbReference type="ARBA" id="ARBA00022723"/>
    </source>
</evidence>
<dbReference type="NCBIfam" id="TIGR01051">
    <property type="entry name" value="topA_bact"/>
    <property type="match status" value="1"/>
</dbReference>
<dbReference type="EC" id="5.6.2.1" evidence="10"/>
<dbReference type="SMART" id="SM00437">
    <property type="entry name" value="TOP1Ac"/>
    <property type="match status" value="1"/>
</dbReference>
<reference evidence="14 15" key="1">
    <citation type="submission" date="2017-08" db="EMBL/GenBank/DDBJ databases">
        <title>Reclassification of Bisgaard taxon 37 and 44.</title>
        <authorList>
            <person name="Christensen H."/>
        </authorList>
    </citation>
    <scope>NUCLEOTIDE SEQUENCE [LARGE SCALE GENOMIC DNA]</scope>
    <source>
        <strain evidence="14 15">B96_4</strain>
    </source>
</reference>
<evidence type="ECO:0000259" key="12">
    <source>
        <dbReference type="PROSITE" id="PS50880"/>
    </source>
</evidence>
<evidence type="ECO:0000256" key="5">
    <source>
        <dbReference type="ARBA" id="ARBA00022833"/>
    </source>
</evidence>
<dbReference type="PRINTS" id="PR00417">
    <property type="entry name" value="PRTPISMRASEI"/>
</dbReference>
<comment type="subunit">
    <text evidence="10">Monomer.</text>
</comment>
<dbReference type="InterPro" id="IPR005733">
    <property type="entry name" value="TopoI_bac-type"/>
</dbReference>
<keyword evidence="15" id="KW-1185">Reference proteome</keyword>
<comment type="catalytic activity">
    <reaction evidence="1 10">
        <text>ATP-independent breakage of single-stranded DNA, followed by passage and rejoining.</text>
        <dbReference type="EC" id="5.6.2.1"/>
    </reaction>
</comment>
<dbReference type="Gene3D" id="2.20.25.10">
    <property type="match status" value="1"/>
</dbReference>
<dbReference type="SMART" id="SM00493">
    <property type="entry name" value="TOPRIM"/>
    <property type="match status" value="1"/>
</dbReference>
<feature type="active site" description="O-(5'-phospho-DNA)-tyrosine intermediate" evidence="10">
    <location>
        <position position="316"/>
    </location>
</feature>
<sequence length="896" mass="100505">MAKALVIVESPNKIKTIKKYLSDDYIVLSSVGHIRDIPSNSSFAPVVKKGTKLPETTKLENAVLKMGINPVNWDGDFQIMEEKRKVVTDLKQVAKTCDTIYLATDLDREGEAIAWHLQEVIGPGKVYKRVIFNEITKSAIKKAFANPIELNMNRVHAQQTRRYLDRIVGFLISPLLIKKAGRGLSAGRVQSVATRLTVEREREIRKFIPTEFWTIEAKSGDFTFALNAIEDKRLTAPTDKTPFYIANEKEAKQHVKNIKNGKALIKSIEVKDTTTSPRAPFTTSTLQQRASTVLGYDVRTTMSIAQFLYESGYITYMRTDSVNISQEARKMAKGYITENFGQEYWDGDRHYSSGNENSQEAHEAIRPTNLDLQLPATSRGAKLYNLIKQQFLSSLMTNAVFQSTSINLDVDNKYALKFSASLLKFAGFQKAFGRNADTLVDITAGFTKGQELSLDKVKCEQNFTSPPNRYTEASLVKELEKRSIGRPSTYASIISTIQERGYVTLENKKFMVQKIAEIVTDSLEVSFPDIMDYDFTAQMEKSLDDIANGEKEWTQELDEFWKKFQLKLIQASLPAEQGGMPEKKQVPTDYECPTCRHHKMALQFSKTGTFLSCAGYDSKEGDKCKASVTLLKAEDLLGAEEAAKQEVKYCPKCNSRLDEFFIDANTKIYICSNVPTCDYTKVEKGDFVAGQTLANFPCDKCGETMQLKFGPFGKYLLCNNCGNTRRVLPSGEVAPPKQEAIEFPEVKCKNGTSYFVLRNSAKGIFLGANNFPRCRETMLAPVSILAQYRDRLPEELHYLAEAPTQDQAGNQTVVRYSTKEKVQYIGSIDPETEKYTKLRLDYIDNQWVETTPLAAEASKEKATASKAKATAKKTTKAKAKAKATAKAKTKTSSKKS</sequence>
<dbReference type="CDD" id="cd03363">
    <property type="entry name" value="TOPRIM_TopoIA_TopoI"/>
    <property type="match status" value="1"/>
</dbReference>
<keyword evidence="3" id="KW-0479">Metal-binding</keyword>
<dbReference type="Pfam" id="PF21372">
    <property type="entry name" value="Zn_ribbon_bTOP1"/>
    <property type="match status" value="1"/>
</dbReference>
<dbReference type="CDD" id="cd00186">
    <property type="entry name" value="TOP1Ac"/>
    <property type="match status" value="1"/>
</dbReference>
<dbReference type="PANTHER" id="PTHR42785:SF1">
    <property type="entry name" value="DNA TOPOISOMERASE"/>
    <property type="match status" value="1"/>
</dbReference>
<evidence type="ECO:0000256" key="6">
    <source>
        <dbReference type="ARBA" id="ARBA00022842"/>
    </source>
</evidence>
<dbReference type="GO" id="GO:0008270">
    <property type="term" value="F:zinc ion binding"/>
    <property type="evidence" value="ECO:0007669"/>
    <property type="project" value="UniProtKB-KW"/>
</dbReference>
<dbReference type="Gene3D" id="3.40.50.140">
    <property type="match status" value="1"/>
</dbReference>
<organism evidence="14 15">
    <name type="scientific">Psittacicella melopsittaci</name>
    <dbReference type="NCBI Taxonomy" id="2028576"/>
    <lineage>
        <taxon>Bacteria</taxon>
        <taxon>Pseudomonadati</taxon>
        <taxon>Pseudomonadota</taxon>
        <taxon>Gammaproteobacteria</taxon>
        <taxon>Pasteurellales</taxon>
        <taxon>Psittacicellaceae</taxon>
        <taxon>Psittacicella</taxon>
    </lineage>
</organism>
<keyword evidence="8 10" id="KW-0238">DNA-binding</keyword>
<comment type="similarity">
    <text evidence="2 10">Belongs to the type IA topoisomerase family.</text>
</comment>
<feature type="compositionally biased region" description="Basic residues" evidence="11">
    <location>
        <begin position="869"/>
        <end position="896"/>
    </location>
</feature>
<feature type="site" description="Interaction with DNA" evidence="10">
    <location>
        <position position="162"/>
    </location>
</feature>
<dbReference type="InterPro" id="IPR003602">
    <property type="entry name" value="Topo_IA_DNA-bd_dom"/>
</dbReference>
<evidence type="ECO:0000259" key="13">
    <source>
        <dbReference type="PROSITE" id="PS52039"/>
    </source>
</evidence>
<dbReference type="GO" id="GO:0003677">
    <property type="term" value="F:DNA binding"/>
    <property type="evidence" value="ECO:0007669"/>
    <property type="project" value="UniProtKB-KW"/>
</dbReference>
<dbReference type="Gene3D" id="1.10.290.10">
    <property type="entry name" value="Topoisomerase I, domain 4"/>
    <property type="match status" value="1"/>
</dbReference>
<evidence type="ECO:0000256" key="10">
    <source>
        <dbReference type="HAMAP-Rule" id="MF_00952"/>
    </source>
</evidence>
<evidence type="ECO:0000256" key="1">
    <source>
        <dbReference type="ARBA" id="ARBA00000213"/>
    </source>
</evidence>
<feature type="region of interest" description="Interaction with DNA" evidence="10">
    <location>
        <begin position="185"/>
        <end position="190"/>
    </location>
</feature>
<accession>A0A3A1Y6Z5</accession>
<name>A0A3A1Y6Z5_9GAMM</name>
<dbReference type="SUPFAM" id="SSF57783">
    <property type="entry name" value="Zinc beta-ribbon"/>
    <property type="match status" value="2"/>
</dbReference>
<dbReference type="PROSITE" id="PS50880">
    <property type="entry name" value="TOPRIM"/>
    <property type="match status" value="1"/>
</dbReference>
<evidence type="ECO:0000313" key="15">
    <source>
        <dbReference type="Proteomes" id="UP000266258"/>
    </source>
</evidence>
<keyword evidence="6" id="KW-0460">Magnesium</keyword>
<dbReference type="Gene3D" id="1.10.460.10">
    <property type="entry name" value="Topoisomerase I, domain 2"/>
    <property type="match status" value="1"/>
</dbReference>
<dbReference type="InterPro" id="IPR003601">
    <property type="entry name" value="Topo_IA_2"/>
</dbReference>
<dbReference type="SMART" id="SM00436">
    <property type="entry name" value="TOP1Bc"/>
    <property type="match status" value="1"/>
</dbReference>
<feature type="site" description="Interaction with DNA" evidence="10">
    <location>
        <position position="165"/>
    </location>
</feature>
<feature type="domain" description="Topo IA-type catalytic" evidence="13">
    <location>
        <begin position="151"/>
        <end position="569"/>
    </location>
</feature>
<feature type="site" description="Interaction with DNA" evidence="10">
    <location>
        <position position="161"/>
    </location>
</feature>
<gene>
    <name evidence="10 14" type="primary">topA</name>
    <name evidence="14" type="ORF">CJP74_02320</name>
</gene>
<dbReference type="EMBL" id="NRJH01000018">
    <property type="protein sequence ID" value="RIY33281.1"/>
    <property type="molecule type" value="Genomic_DNA"/>
</dbReference>
<evidence type="ECO:0000256" key="11">
    <source>
        <dbReference type="SAM" id="MobiDB-lite"/>
    </source>
</evidence>
<evidence type="ECO:0000256" key="8">
    <source>
        <dbReference type="ARBA" id="ARBA00023125"/>
    </source>
</evidence>
<dbReference type="InterPro" id="IPR013825">
    <property type="entry name" value="Topo_IA_cen_sub2"/>
</dbReference>
<evidence type="ECO:0000256" key="7">
    <source>
        <dbReference type="ARBA" id="ARBA00023029"/>
    </source>
</evidence>
<keyword evidence="5" id="KW-0862">Zinc</keyword>
<comment type="caution">
    <text evidence="10">Lacks conserved residue(s) required for the propagation of feature annotation.</text>
</comment>
<dbReference type="InterPro" id="IPR006171">
    <property type="entry name" value="TOPRIM_dom"/>
</dbReference>
<dbReference type="Pfam" id="PF01131">
    <property type="entry name" value="Topoisom_bac"/>
    <property type="match status" value="1"/>
</dbReference>
<dbReference type="PROSITE" id="PS00396">
    <property type="entry name" value="TOPO_IA_1"/>
    <property type="match status" value="1"/>
</dbReference>
<dbReference type="FunFam" id="3.40.50.140:FF:000001">
    <property type="entry name" value="DNA topoisomerase 1"/>
    <property type="match status" value="1"/>
</dbReference>
<dbReference type="GO" id="GO:0003917">
    <property type="term" value="F:DNA topoisomerase type I (single strand cut, ATP-independent) activity"/>
    <property type="evidence" value="ECO:0007669"/>
    <property type="project" value="UniProtKB-UniRule"/>
</dbReference>
<comment type="function">
    <text evidence="10">Releases the supercoiling and torsional tension of DNA, which is introduced during the DNA replication and transcription, by transiently cleaving and rejoining one strand of the DNA duplex. Introduces a single-strand break via transesterification at a target site in duplex DNA. The scissile phosphodiester is attacked by the catalytic tyrosine of the enzyme, resulting in the formation of a DNA-(5'-phosphotyrosyl)-enzyme intermediate and the expulsion of a 3'-OH DNA strand. The free DNA strand then undergoes passage around the unbroken strand, thus removing DNA supercoils. Finally, in the religation step, the DNA 3'-OH attacks the covalent intermediate to expel the active-site tyrosine and restore the DNA phosphodiester backbone.</text>
</comment>
<evidence type="ECO:0000313" key="14">
    <source>
        <dbReference type="EMBL" id="RIY33281.1"/>
    </source>
</evidence>
<dbReference type="RefSeq" id="WP_119496671.1">
    <property type="nucleotide sequence ID" value="NZ_NRJH01000018.1"/>
</dbReference>
<dbReference type="PANTHER" id="PTHR42785">
    <property type="entry name" value="DNA TOPOISOMERASE, TYPE IA, CORE"/>
    <property type="match status" value="1"/>
</dbReference>
<feature type="region of interest" description="Disordered" evidence="11">
    <location>
        <begin position="856"/>
        <end position="896"/>
    </location>
</feature>
<comment type="caution">
    <text evidence="14">The sequence shown here is derived from an EMBL/GenBank/DDBJ whole genome shotgun (WGS) entry which is preliminary data.</text>
</comment>
<feature type="site" description="Interaction with DNA" evidence="10">
    <location>
        <position position="500"/>
    </location>
</feature>
<dbReference type="Proteomes" id="UP000266258">
    <property type="component" value="Unassembled WGS sequence"/>
</dbReference>
<dbReference type="SUPFAM" id="SSF56712">
    <property type="entry name" value="Prokaryotic type I DNA topoisomerase"/>
    <property type="match status" value="1"/>
</dbReference>
<dbReference type="PROSITE" id="PS52039">
    <property type="entry name" value="TOPO_IA_2"/>
    <property type="match status" value="1"/>
</dbReference>
<dbReference type="OrthoDB" id="9804262at2"/>
<dbReference type="GO" id="GO:0005694">
    <property type="term" value="C:chromosome"/>
    <property type="evidence" value="ECO:0007669"/>
    <property type="project" value="InterPro"/>
</dbReference>
<dbReference type="InterPro" id="IPR013826">
    <property type="entry name" value="Topo_IA_cen_sub3"/>
</dbReference>
<dbReference type="InterPro" id="IPR000380">
    <property type="entry name" value="Topo_IA"/>
</dbReference>
<dbReference type="AlphaFoldDB" id="A0A3A1Y6Z5"/>
<protein>
    <recommendedName>
        <fullName evidence="10">DNA topoisomerase 1</fullName>
        <ecNumber evidence="10">5.6.2.1</ecNumber>
    </recommendedName>
    <alternativeName>
        <fullName evidence="10">DNA topoisomerase I</fullName>
    </alternativeName>
</protein>
<evidence type="ECO:0000256" key="4">
    <source>
        <dbReference type="ARBA" id="ARBA00022771"/>
    </source>
</evidence>
<dbReference type="InterPro" id="IPR049330">
    <property type="entry name" value="TOP1_Znf"/>
</dbReference>
<keyword evidence="4" id="KW-0863">Zinc-finger</keyword>
<dbReference type="InterPro" id="IPR013497">
    <property type="entry name" value="Topo_IA_cen"/>
</dbReference>
<proteinExistence type="inferred from homology"/>
<dbReference type="InterPro" id="IPR028612">
    <property type="entry name" value="Topoisom_1_IA"/>
</dbReference>
<dbReference type="Pfam" id="PF01751">
    <property type="entry name" value="Toprim"/>
    <property type="match status" value="1"/>
</dbReference>
<dbReference type="HAMAP" id="MF_00952">
    <property type="entry name" value="Topoisom_1_prok"/>
    <property type="match status" value="1"/>
</dbReference>
<dbReference type="InterPro" id="IPR013824">
    <property type="entry name" value="Topo_IA_cen_sub1"/>
</dbReference>
<dbReference type="InterPro" id="IPR034149">
    <property type="entry name" value="TOPRIM_TopoI"/>
</dbReference>
<dbReference type="GO" id="GO:0006265">
    <property type="term" value="P:DNA topological change"/>
    <property type="evidence" value="ECO:0007669"/>
    <property type="project" value="UniProtKB-UniRule"/>
</dbReference>
<feature type="domain" description="Toprim" evidence="12">
    <location>
        <begin position="3"/>
        <end position="136"/>
    </location>
</feature>
<keyword evidence="7 10" id="KW-0799">Topoisomerase</keyword>